<gene>
    <name evidence="2" type="ORF">H9935_00880</name>
</gene>
<dbReference type="InterPro" id="IPR002560">
    <property type="entry name" value="Transposase_DDE"/>
</dbReference>
<dbReference type="Proteomes" id="UP000823893">
    <property type="component" value="Unassembled WGS sequence"/>
</dbReference>
<accession>A0A9D2SJH8</accession>
<comment type="caution">
    <text evidence="2">The sequence shown here is derived from an EMBL/GenBank/DDBJ whole genome shotgun (WGS) entry which is preliminary data.</text>
</comment>
<sequence length="95" mass="11273">MMFVYSLTTYVLKVTYFHEILMSFPYSVQYEDLTEWIQQYTASEVEEIHSAACTIRHWRGYIQNSWKYGKSNGLSEVFFVKYFSLLSAGIMHPYA</sequence>
<reference evidence="2" key="1">
    <citation type="journal article" date="2021" name="PeerJ">
        <title>Extensive microbial diversity within the chicken gut microbiome revealed by metagenomics and culture.</title>
        <authorList>
            <person name="Gilroy R."/>
            <person name="Ravi A."/>
            <person name="Getino M."/>
            <person name="Pursley I."/>
            <person name="Horton D.L."/>
            <person name="Alikhan N.F."/>
            <person name="Baker D."/>
            <person name="Gharbi K."/>
            <person name="Hall N."/>
            <person name="Watson M."/>
            <person name="Adriaenssens E.M."/>
            <person name="Foster-Nyarko E."/>
            <person name="Jarju S."/>
            <person name="Secka A."/>
            <person name="Antonio M."/>
            <person name="Oren A."/>
            <person name="Chaudhuri R.R."/>
            <person name="La Ragione R."/>
            <person name="Hildebrand F."/>
            <person name="Pallen M.J."/>
        </authorList>
    </citation>
    <scope>NUCLEOTIDE SEQUENCE</scope>
    <source>
        <strain evidence="2">ChiSxjej6B18-287</strain>
    </source>
</reference>
<feature type="domain" description="Transposase IS204/IS1001/IS1096/IS1165 DDE" evidence="1">
    <location>
        <begin position="26"/>
        <end position="78"/>
    </location>
</feature>
<organism evidence="2 3">
    <name type="scientific">Candidatus Blautia merdigallinarum</name>
    <dbReference type="NCBI Taxonomy" id="2838495"/>
    <lineage>
        <taxon>Bacteria</taxon>
        <taxon>Bacillati</taxon>
        <taxon>Bacillota</taxon>
        <taxon>Clostridia</taxon>
        <taxon>Lachnospirales</taxon>
        <taxon>Lachnospiraceae</taxon>
        <taxon>Blautia</taxon>
    </lineage>
</organism>
<proteinExistence type="predicted"/>
<protein>
    <submittedName>
        <fullName evidence="2">Transposase</fullName>
    </submittedName>
</protein>
<dbReference type="AlphaFoldDB" id="A0A9D2SJH8"/>
<dbReference type="EMBL" id="DWWV01000015">
    <property type="protein sequence ID" value="HJC09361.1"/>
    <property type="molecule type" value="Genomic_DNA"/>
</dbReference>
<evidence type="ECO:0000313" key="3">
    <source>
        <dbReference type="Proteomes" id="UP000823893"/>
    </source>
</evidence>
<reference evidence="2" key="2">
    <citation type="submission" date="2021-04" db="EMBL/GenBank/DDBJ databases">
        <authorList>
            <person name="Gilroy R."/>
        </authorList>
    </citation>
    <scope>NUCLEOTIDE SEQUENCE</scope>
    <source>
        <strain evidence="2">ChiSxjej6B18-287</strain>
    </source>
</reference>
<name>A0A9D2SJH8_9FIRM</name>
<evidence type="ECO:0000313" key="2">
    <source>
        <dbReference type="EMBL" id="HJC09361.1"/>
    </source>
</evidence>
<evidence type="ECO:0000259" key="1">
    <source>
        <dbReference type="Pfam" id="PF01610"/>
    </source>
</evidence>
<dbReference type="Pfam" id="PF01610">
    <property type="entry name" value="DDE_Tnp_ISL3"/>
    <property type="match status" value="1"/>
</dbReference>